<feature type="region of interest" description="Disordered" evidence="1">
    <location>
        <begin position="36"/>
        <end position="75"/>
    </location>
</feature>
<reference evidence="2" key="1">
    <citation type="submission" date="2022-03" db="EMBL/GenBank/DDBJ databases">
        <authorList>
            <person name="Martin H S."/>
        </authorList>
    </citation>
    <scope>NUCLEOTIDE SEQUENCE</scope>
</reference>
<dbReference type="EMBL" id="OW152825">
    <property type="protein sequence ID" value="CAH2041240.1"/>
    <property type="molecule type" value="Genomic_DNA"/>
</dbReference>
<proteinExistence type="predicted"/>
<name>A0ABN8HXZ3_9NEOP</name>
<organism evidence="2 3">
    <name type="scientific">Iphiclides podalirius</name>
    <name type="common">scarce swallowtail</name>
    <dbReference type="NCBI Taxonomy" id="110791"/>
    <lineage>
        <taxon>Eukaryota</taxon>
        <taxon>Metazoa</taxon>
        <taxon>Ecdysozoa</taxon>
        <taxon>Arthropoda</taxon>
        <taxon>Hexapoda</taxon>
        <taxon>Insecta</taxon>
        <taxon>Pterygota</taxon>
        <taxon>Neoptera</taxon>
        <taxon>Endopterygota</taxon>
        <taxon>Lepidoptera</taxon>
        <taxon>Glossata</taxon>
        <taxon>Ditrysia</taxon>
        <taxon>Papilionoidea</taxon>
        <taxon>Papilionidae</taxon>
        <taxon>Papilioninae</taxon>
        <taxon>Iphiclides</taxon>
    </lineage>
</organism>
<feature type="non-terminal residue" evidence="2">
    <location>
        <position position="1"/>
    </location>
</feature>
<dbReference type="Proteomes" id="UP000837857">
    <property type="component" value="Chromosome 13"/>
</dbReference>
<evidence type="ECO:0000256" key="1">
    <source>
        <dbReference type="SAM" id="MobiDB-lite"/>
    </source>
</evidence>
<keyword evidence="3" id="KW-1185">Reference proteome</keyword>
<sequence length="130" mass="14025">MRLWSPFGLEAPPGRRWCRSCGTPYLARGQRRLGPFAAEAPPRPQGGVETAASAAGGPQTRSERRGERTCCTPPRTTHPLARLVFIFPSALHSTTIGLSNGPSICNRHPSARTTVNSYIVLNSIDSTPVM</sequence>
<evidence type="ECO:0000313" key="3">
    <source>
        <dbReference type="Proteomes" id="UP000837857"/>
    </source>
</evidence>
<gene>
    <name evidence="2" type="ORF">IPOD504_LOCUS3016</name>
</gene>
<accession>A0ABN8HXZ3</accession>
<evidence type="ECO:0000313" key="2">
    <source>
        <dbReference type="EMBL" id="CAH2041240.1"/>
    </source>
</evidence>
<protein>
    <submittedName>
        <fullName evidence="2">Uncharacterized protein</fullName>
    </submittedName>
</protein>